<evidence type="ECO:0008006" key="5">
    <source>
        <dbReference type="Google" id="ProtNLM"/>
    </source>
</evidence>
<evidence type="ECO:0000313" key="3">
    <source>
        <dbReference type="EMBL" id="RTH32114.1"/>
    </source>
</evidence>
<feature type="signal peptide" evidence="2">
    <location>
        <begin position="1"/>
        <end position="17"/>
    </location>
</feature>
<proteinExistence type="inferred from homology"/>
<gene>
    <name evidence="3" type="ORF">CSW37_12680</name>
</gene>
<organism evidence="3 4">
    <name type="scientific">Thermus scotoductus</name>
    <dbReference type="NCBI Taxonomy" id="37636"/>
    <lineage>
        <taxon>Bacteria</taxon>
        <taxon>Thermotogati</taxon>
        <taxon>Deinococcota</taxon>
        <taxon>Deinococci</taxon>
        <taxon>Thermales</taxon>
        <taxon>Thermaceae</taxon>
        <taxon>Thermus</taxon>
    </lineage>
</organism>
<dbReference type="EMBL" id="PELZ01000460">
    <property type="protein sequence ID" value="RTH32114.1"/>
    <property type="molecule type" value="Genomic_DNA"/>
</dbReference>
<feature type="chain" id="PRO_5019304450" description="TolC family protein" evidence="2">
    <location>
        <begin position="18"/>
        <end position="225"/>
    </location>
</feature>
<dbReference type="RefSeq" id="WP_126209450.1">
    <property type="nucleotide sequence ID" value="NZ_PELZ01000460.1"/>
</dbReference>
<comment type="caution">
    <text evidence="3">The sequence shown here is derived from an EMBL/GenBank/DDBJ whole genome shotgun (WGS) entry which is preliminary data.</text>
</comment>
<keyword evidence="2" id="KW-0732">Signal</keyword>
<dbReference type="SUPFAM" id="SSF56954">
    <property type="entry name" value="Outer membrane efflux proteins (OEP)"/>
    <property type="match status" value="1"/>
</dbReference>
<reference evidence="3 4" key="1">
    <citation type="journal article" date="2019" name="Extremophiles">
        <title>Biogeography of thermophiles and predominance of Thermus scotoductus in domestic water heaters.</title>
        <authorList>
            <person name="Wilpiszeski R.L."/>
            <person name="Zhang Z."/>
            <person name="House C.H."/>
        </authorList>
    </citation>
    <scope>NUCLEOTIDE SEQUENCE [LARGE SCALE GENOMIC DNA]</scope>
    <source>
        <strain evidence="3 4">24_S24</strain>
    </source>
</reference>
<sequence length="225" mass="23996">MRWAFLLFALLPALAQASGLTQEEARILDRLVEEALPRDPGYLRALADLEASRQTLGILGAVSAEVGASLAGEYGQVAPSYRLAVSLNLAELFRDRSPALKALEAQVEAQRREVRVRVAGAFFRWLSAREAARAAADGVEAREAELRALQARARVGAAAPHEVLAAAERLSQARLALYRANLDLALALEDLARAVGLPLDALRALLRPLEAQGGTSVAPPGPRGP</sequence>
<comment type="similarity">
    <text evidence="1">Belongs to the outer membrane factor (OMF) (TC 1.B.17) family.</text>
</comment>
<dbReference type="Pfam" id="PF02321">
    <property type="entry name" value="OEP"/>
    <property type="match status" value="1"/>
</dbReference>
<evidence type="ECO:0000256" key="1">
    <source>
        <dbReference type="ARBA" id="ARBA00007613"/>
    </source>
</evidence>
<evidence type="ECO:0000313" key="4">
    <source>
        <dbReference type="Proteomes" id="UP000288051"/>
    </source>
</evidence>
<name>A0A430S8Q9_THESC</name>
<dbReference type="Proteomes" id="UP000288051">
    <property type="component" value="Unassembled WGS sequence"/>
</dbReference>
<accession>A0A430S8Q9</accession>
<dbReference type="InterPro" id="IPR003423">
    <property type="entry name" value="OMP_efflux"/>
</dbReference>
<dbReference type="AlphaFoldDB" id="A0A430S8Q9"/>
<protein>
    <recommendedName>
        <fullName evidence="5">TolC family protein</fullName>
    </recommendedName>
</protein>
<evidence type="ECO:0000256" key="2">
    <source>
        <dbReference type="SAM" id="SignalP"/>
    </source>
</evidence>
<dbReference type="Gene3D" id="1.20.1600.10">
    <property type="entry name" value="Outer membrane efflux proteins (OEP)"/>
    <property type="match status" value="1"/>
</dbReference>
<dbReference type="GO" id="GO:0015562">
    <property type="term" value="F:efflux transmembrane transporter activity"/>
    <property type="evidence" value="ECO:0007669"/>
    <property type="project" value="InterPro"/>
</dbReference>